<name>A0AAU8M1A5_9BACT</name>
<sequence length="147" mass="16090">MNIRCRSRYGTQSGTLRTSTYRRRLRSLLLIEGLSPETGAGILTGSATIPYVRVTNSITSGDAWLRIQVLQDLAENRLLFSLLALQEDGAKGAEVAVTENGEYTLPCFAGSTVGQLMITVDSYAALWDMIRNDYSGRLVDVLELKAA</sequence>
<proteinExistence type="predicted"/>
<dbReference type="KEGG" id="eaj:Q3M24_09210"/>
<dbReference type="EMBL" id="CP159373">
    <property type="protein sequence ID" value="XCN74900.1"/>
    <property type="molecule type" value="Genomic_DNA"/>
</dbReference>
<organism evidence="1">
    <name type="scientific">Candidatus Electrothrix aestuarii</name>
    <dbReference type="NCBI Taxonomy" id="3062594"/>
    <lineage>
        <taxon>Bacteria</taxon>
        <taxon>Pseudomonadati</taxon>
        <taxon>Thermodesulfobacteriota</taxon>
        <taxon>Desulfobulbia</taxon>
        <taxon>Desulfobulbales</taxon>
        <taxon>Desulfobulbaceae</taxon>
        <taxon>Candidatus Electrothrix</taxon>
    </lineage>
</organism>
<accession>A0AAU8M1A5</accession>
<gene>
    <name evidence="1" type="ORF">Q3M24_09210</name>
</gene>
<evidence type="ECO:0000313" key="1">
    <source>
        <dbReference type="EMBL" id="XCN74900.1"/>
    </source>
</evidence>
<reference evidence="1" key="2">
    <citation type="submission" date="2024-06" db="EMBL/GenBank/DDBJ databases">
        <authorList>
            <person name="Plum-Jensen L.E."/>
            <person name="Schramm A."/>
            <person name="Marshall I.P.G."/>
        </authorList>
    </citation>
    <scope>NUCLEOTIDE SEQUENCE</scope>
    <source>
        <strain evidence="1">Rat1</strain>
    </source>
</reference>
<dbReference type="AlphaFoldDB" id="A0AAU8M1A5"/>
<protein>
    <submittedName>
        <fullName evidence="1">Uncharacterized protein</fullName>
    </submittedName>
</protein>
<reference evidence="1" key="1">
    <citation type="journal article" date="2024" name="Syst. Appl. Microbiol.">
        <title>First single-strain enrichments of Electrothrix cable bacteria, description of E. aestuarii sp. nov. and E. rattekaaiensis sp. nov., and proposal of a cable bacteria taxonomy following the rules of the SeqCode.</title>
        <authorList>
            <person name="Plum-Jensen L.E."/>
            <person name="Schramm A."/>
            <person name="Marshall I.P.G."/>
        </authorList>
    </citation>
    <scope>NUCLEOTIDE SEQUENCE</scope>
    <source>
        <strain evidence="1">Rat1</strain>
    </source>
</reference>